<feature type="domain" description="Glycoside hydrolase family 9" evidence="13">
    <location>
        <begin position="817"/>
        <end position="1090"/>
    </location>
</feature>
<evidence type="ECO:0000256" key="11">
    <source>
        <dbReference type="SAM" id="MobiDB-lite"/>
    </source>
</evidence>
<dbReference type="Proteomes" id="UP000663860">
    <property type="component" value="Unassembled WGS sequence"/>
</dbReference>
<dbReference type="GO" id="GO:0008810">
    <property type="term" value="F:cellulase activity"/>
    <property type="evidence" value="ECO:0007669"/>
    <property type="project" value="UniProtKB-EC"/>
</dbReference>
<feature type="domain" description="CBM2" evidence="12">
    <location>
        <begin position="20"/>
        <end position="102"/>
    </location>
</feature>
<feature type="domain" description="Glycoside hydrolase family 9" evidence="13">
    <location>
        <begin position="255"/>
        <end position="485"/>
    </location>
</feature>
<evidence type="ECO:0000313" key="14">
    <source>
        <dbReference type="EMBL" id="CAF0720833.1"/>
    </source>
</evidence>
<name>A0A813MIW6_9BILA</name>
<keyword evidence="5 8" id="KW-0119">Carbohydrate metabolism</keyword>
<sequence>MFKCIVIFLTLAIGITYGRLEVANEWSGGFQGALVIPVTNEITSGWKLILQFNHAVNLDAWLGDLESQINNQIFTYKNKDWNAQLSRGSEFRFEFVASGGVTPRDLVGVLFNGQPINMGSGDLESQINNQIFTYKNKDWNAQLSRGSEFRFEFVASGGVTPRDLVGVLFNGQPINMGSGSVLVPEVTTNPTGSTSTFNPTGSTSTFNPTGSTPTFETEAPISSTTAAPLPSMTPTQVANSTGATIVPVANSKYNYASVLHASLLFYEAQRAGKLPADNRVSWRGDSMLMDKGDKGEDLTGGYFDAGDYVKFGFPMAGFTTVLAWGAIDYEDAYIASGEINQIRQAIRWSTDYFIKAHVSEREFYGQVGDGHADHASWSRPEDWTQSRPAWKVTAGNPGSELVGETAAALAAASLVFRKADPAYASLLLKHARQLYDFANENRGSYSNSISNAADFYKSWSGYGDELGWSAAWLLRATLIYSRHDWNAQLSRGSEFRFEFVASGGVTPRDLVGVLFNGQPINMGSGNVVAPEATTNPTGSTSTFSPTFNPTGSTPTFETEAPISSTTAAPLPSMTPTQVANSTGATIVPVANSKYNYASVLHASLLFYEAQRAGKLPADNRVSWRGDSMLMDKGDKGEDLTGGYFDAGDYVKFGFPMAGFTTVLAWGAIDYEDAYIASGEINQIRQAIRWSTDYFIKAHVSEREFYGQVGDGHADHASWSRPEDWTQSRPAWKVTAGNPGSELVGETAAALAAASLVFRKADPAYASLLLKHARQLYDFANENRGSYSNSISNAADFYKSWSGYGDELGWSAAWLLRATETAAALAAASLVFRKADPAYASLLLKHARQLYDFANENRGSYSNSISNAADFYKSWSGYGDELGWSAAWLLRATGEHRYQLEVEKHYMEFGLNRQATGFDWDNKLAGVQVLMAKITQQTNYRQQAESFCNHIVRQAPKTPKGLVFMDQWGALRHAGNVAFICLQAAEIGINTQEYVDFASRQINYILGDSGRSYLIGFGENYPQRPHHRSSSCPSRPASCDWNSYNSPSPNPQVLIGALVGGPDRNDNYEDNRGDYIKNEVATDYNAGFQSAVAGLLHYQLK</sequence>
<evidence type="ECO:0000256" key="3">
    <source>
        <dbReference type="ARBA" id="ARBA00022801"/>
    </source>
</evidence>
<dbReference type="GO" id="GO:0030247">
    <property type="term" value="F:polysaccharide binding"/>
    <property type="evidence" value="ECO:0007669"/>
    <property type="project" value="InterPro"/>
</dbReference>
<evidence type="ECO:0000256" key="8">
    <source>
        <dbReference type="PROSITE-ProRule" id="PRU10059"/>
    </source>
</evidence>
<dbReference type="PANTHER" id="PTHR22298">
    <property type="entry name" value="ENDO-1,4-BETA-GLUCANASE"/>
    <property type="match status" value="1"/>
</dbReference>
<dbReference type="Pfam" id="PF00553">
    <property type="entry name" value="CBM_2"/>
    <property type="match status" value="1"/>
</dbReference>
<evidence type="ECO:0000256" key="9">
    <source>
        <dbReference type="PROSITE-ProRule" id="PRU10060"/>
    </source>
</evidence>
<evidence type="ECO:0000256" key="4">
    <source>
        <dbReference type="ARBA" id="ARBA00023001"/>
    </source>
</evidence>
<keyword evidence="10" id="KW-0732">Signal</keyword>
<keyword evidence="6 8" id="KW-0326">Glycosidase</keyword>
<reference evidence="14" key="1">
    <citation type="submission" date="2021-02" db="EMBL/GenBank/DDBJ databases">
        <authorList>
            <person name="Nowell W R."/>
        </authorList>
    </citation>
    <scope>NUCLEOTIDE SEQUENCE</scope>
</reference>
<dbReference type="InterPro" id="IPR018221">
    <property type="entry name" value="Glyco_hydro_9_His_AS"/>
</dbReference>
<keyword evidence="7 8" id="KW-0624">Polysaccharide degradation</keyword>
<dbReference type="EMBL" id="CAJNOE010000009">
    <property type="protein sequence ID" value="CAF0720833.1"/>
    <property type="molecule type" value="Genomic_DNA"/>
</dbReference>
<feature type="signal peptide" evidence="10">
    <location>
        <begin position="1"/>
        <end position="18"/>
    </location>
</feature>
<evidence type="ECO:0000256" key="5">
    <source>
        <dbReference type="ARBA" id="ARBA00023277"/>
    </source>
</evidence>
<keyword evidence="3 8" id="KW-0378">Hydrolase</keyword>
<organism evidence="14 15">
    <name type="scientific">Adineta steineri</name>
    <dbReference type="NCBI Taxonomy" id="433720"/>
    <lineage>
        <taxon>Eukaryota</taxon>
        <taxon>Metazoa</taxon>
        <taxon>Spiralia</taxon>
        <taxon>Gnathifera</taxon>
        <taxon>Rotifera</taxon>
        <taxon>Eurotatoria</taxon>
        <taxon>Bdelloidea</taxon>
        <taxon>Adinetida</taxon>
        <taxon>Adinetidae</taxon>
        <taxon>Adineta</taxon>
    </lineage>
</organism>
<dbReference type="InterPro" id="IPR008928">
    <property type="entry name" value="6-hairpin_glycosidase_sf"/>
</dbReference>
<dbReference type="EC" id="3.2.1.4" evidence="10"/>
<dbReference type="InterPro" id="IPR001701">
    <property type="entry name" value="Glyco_hydro_9"/>
</dbReference>
<dbReference type="InterPro" id="IPR012341">
    <property type="entry name" value="6hp_glycosidase-like_sf"/>
</dbReference>
<feature type="active site" evidence="8">
    <location>
        <position position="1025"/>
    </location>
</feature>
<dbReference type="PROSITE" id="PS00592">
    <property type="entry name" value="GH9_2"/>
    <property type="match status" value="1"/>
</dbReference>
<dbReference type="Pfam" id="PF00759">
    <property type="entry name" value="Glyco_hydro_9"/>
    <property type="match status" value="2"/>
</dbReference>
<evidence type="ECO:0000313" key="15">
    <source>
        <dbReference type="Proteomes" id="UP000663860"/>
    </source>
</evidence>
<dbReference type="Gene3D" id="2.60.40.290">
    <property type="match status" value="1"/>
</dbReference>
<evidence type="ECO:0000259" key="12">
    <source>
        <dbReference type="Pfam" id="PF00553"/>
    </source>
</evidence>
<accession>A0A813MIW6</accession>
<evidence type="ECO:0000256" key="10">
    <source>
        <dbReference type="RuleBase" id="RU361166"/>
    </source>
</evidence>
<dbReference type="SUPFAM" id="SSF48208">
    <property type="entry name" value="Six-hairpin glycosidases"/>
    <property type="match status" value="3"/>
</dbReference>
<comment type="catalytic activity">
    <reaction evidence="1 10">
        <text>Endohydrolysis of (1-&gt;4)-beta-D-glucosidic linkages in cellulose, lichenin and cereal beta-D-glucans.</text>
        <dbReference type="EC" id="3.2.1.4"/>
    </reaction>
</comment>
<evidence type="ECO:0000256" key="1">
    <source>
        <dbReference type="ARBA" id="ARBA00000966"/>
    </source>
</evidence>
<feature type="chain" id="PRO_5033114006" description="Endoglucanase" evidence="10">
    <location>
        <begin position="19"/>
        <end position="1100"/>
    </location>
</feature>
<dbReference type="SUPFAM" id="SSF49384">
    <property type="entry name" value="Carbohydrate-binding domain"/>
    <property type="match status" value="1"/>
</dbReference>
<dbReference type="InterPro" id="IPR001919">
    <property type="entry name" value="CBD2"/>
</dbReference>
<dbReference type="InterPro" id="IPR033126">
    <property type="entry name" value="Glyco_hydro_9_Asp/Glu_AS"/>
</dbReference>
<proteinExistence type="inferred from homology"/>
<evidence type="ECO:0000256" key="6">
    <source>
        <dbReference type="ARBA" id="ARBA00023295"/>
    </source>
</evidence>
<feature type="active site" evidence="9">
    <location>
        <position position="1078"/>
    </location>
</feature>
<feature type="region of interest" description="Disordered" evidence="11">
    <location>
        <begin position="189"/>
        <end position="218"/>
    </location>
</feature>
<dbReference type="InterPro" id="IPR008965">
    <property type="entry name" value="CBM2/CBM3_carb-bd_dom_sf"/>
</dbReference>
<comment type="caution">
    <text evidence="14">The sequence shown here is derived from an EMBL/GenBank/DDBJ whole genome shotgun (WGS) entry which is preliminary data.</text>
</comment>
<evidence type="ECO:0000256" key="7">
    <source>
        <dbReference type="ARBA" id="ARBA00023326"/>
    </source>
</evidence>
<evidence type="ECO:0000259" key="13">
    <source>
        <dbReference type="Pfam" id="PF00759"/>
    </source>
</evidence>
<dbReference type="InterPro" id="IPR012291">
    <property type="entry name" value="CBM2_carb-bd_dom_sf"/>
</dbReference>
<gene>
    <name evidence="14" type="ORF">IZO911_LOCUS1888</name>
</gene>
<comment type="similarity">
    <text evidence="2 8 10">Belongs to the glycosyl hydrolase 9 (cellulase E) family.</text>
</comment>
<protein>
    <recommendedName>
        <fullName evidence="10">Endoglucanase</fullName>
        <ecNumber evidence="10">3.2.1.4</ecNumber>
    </recommendedName>
</protein>
<feature type="active site" evidence="9">
    <location>
        <position position="1069"/>
    </location>
</feature>
<dbReference type="GO" id="GO:0030245">
    <property type="term" value="P:cellulose catabolic process"/>
    <property type="evidence" value="ECO:0007669"/>
    <property type="project" value="UniProtKB-KW"/>
</dbReference>
<dbReference type="Gene3D" id="1.50.10.10">
    <property type="match status" value="3"/>
</dbReference>
<dbReference type="PROSITE" id="PS00698">
    <property type="entry name" value="GH9_3"/>
    <property type="match status" value="1"/>
</dbReference>
<evidence type="ECO:0000256" key="2">
    <source>
        <dbReference type="ARBA" id="ARBA00007072"/>
    </source>
</evidence>
<dbReference type="AlphaFoldDB" id="A0A813MIW6"/>
<keyword evidence="4 10" id="KW-0136">Cellulose degradation</keyword>